<dbReference type="InterPro" id="IPR012907">
    <property type="entry name" value="Peptidase_S11_C"/>
</dbReference>
<dbReference type="InterPro" id="IPR037167">
    <property type="entry name" value="Peptidase_S11_C_sf"/>
</dbReference>
<dbReference type="Proteomes" id="UP001169242">
    <property type="component" value="Unassembled WGS sequence"/>
</dbReference>
<evidence type="ECO:0000256" key="12">
    <source>
        <dbReference type="ARBA" id="ARBA00034000"/>
    </source>
</evidence>
<dbReference type="EMBL" id="JAQIFT010000048">
    <property type="protein sequence ID" value="MDA3732493.1"/>
    <property type="molecule type" value="Genomic_DNA"/>
</dbReference>
<dbReference type="InterPro" id="IPR015956">
    <property type="entry name" value="Peniciliin-bd_prot_C_sf"/>
</dbReference>
<comment type="catalytic activity">
    <reaction evidence="12">
        <text>Preferential cleavage: (Ac)2-L-Lys-D-Ala-|-D-Ala. Also transpeptidation of peptidyl-alanyl moieties that are N-acyl substituents of D-alanine.</text>
        <dbReference type="EC" id="3.4.16.4"/>
    </reaction>
</comment>
<evidence type="ECO:0000256" key="6">
    <source>
        <dbReference type="ARBA" id="ARBA00022670"/>
    </source>
</evidence>
<dbReference type="GO" id="GO:0006508">
    <property type="term" value="P:proteolysis"/>
    <property type="evidence" value="ECO:0007669"/>
    <property type="project" value="UniProtKB-KW"/>
</dbReference>
<evidence type="ECO:0000256" key="7">
    <source>
        <dbReference type="ARBA" id="ARBA00022729"/>
    </source>
</evidence>
<keyword evidence="7 16" id="KW-0732">Signal</keyword>
<dbReference type="SMART" id="SM00936">
    <property type="entry name" value="PBP5_C"/>
    <property type="match status" value="1"/>
</dbReference>
<proteinExistence type="inferred from homology"/>
<evidence type="ECO:0000256" key="13">
    <source>
        <dbReference type="PIRSR" id="PIRSR618044-1"/>
    </source>
</evidence>
<gene>
    <name evidence="18" type="ORF">PBV87_13450</name>
</gene>
<dbReference type="GO" id="GO:0071555">
    <property type="term" value="P:cell wall organization"/>
    <property type="evidence" value="ECO:0007669"/>
    <property type="project" value="UniProtKB-KW"/>
</dbReference>
<dbReference type="SUPFAM" id="SSF69189">
    <property type="entry name" value="Penicillin-binding protein associated domain"/>
    <property type="match status" value="1"/>
</dbReference>
<evidence type="ECO:0000256" key="5">
    <source>
        <dbReference type="ARBA" id="ARBA00022645"/>
    </source>
</evidence>
<feature type="active site" evidence="13">
    <location>
        <position position="112"/>
    </location>
</feature>
<dbReference type="InterPro" id="IPR018044">
    <property type="entry name" value="Peptidase_S11"/>
</dbReference>
<evidence type="ECO:0000256" key="9">
    <source>
        <dbReference type="ARBA" id="ARBA00022960"/>
    </source>
</evidence>
<dbReference type="Gene3D" id="2.60.410.10">
    <property type="entry name" value="D-Ala-D-Ala carboxypeptidase, C-terminal domain"/>
    <property type="match status" value="1"/>
</dbReference>
<keyword evidence="6" id="KW-0645">Protease</keyword>
<dbReference type="GO" id="GO:0009252">
    <property type="term" value="P:peptidoglycan biosynthetic process"/>
    <property type="evidence" value="ECO:0007669"/>
    <property type="project" value="UniProtKB-KW"/>
</dbReference>
<dbReference type="InterPro" id="IPR001967">
    <property type="entry name" value="Peptidase_S11_N"/>
</dbReference>
<dbReference type="AlphaFoldDB" id="A0AA42DPU7"/>
<feature type="domain" description="Peptidase S11 D-Ala-D-Ala carboxypeptidase A C-terminal" evidence="17">
    <location>
        <begin position="275"/>
        <end position="365"/>
    </location>
</feature>
<evidence type="ECO:0000256" key="2">
    <source>
        <dbReference type="ARBA" id="ARBA00004752"/>
    </source>
</evidence>
<feature type="signal peptide" evidence="16">
    <location>
        <begin position="1"/>
        <end position="21"/>
    </location>
</feature>
<dbReference type="Pfam" id="PF00768">
    <property type="entry name" value="Peptidase_S11"/>
    <property type="match status" value="1"/>
</dbReference>
<dbReference type="PANTHER" id="PTHR21581:SF33">
    <property type="entry name" value="D-ALANYL-D-ALANINE CARBOXYPEPTIDASE DACB"/>
    <property type="match status" value="1"/>
</dbReference>
<sequence>MKKRLKSIVALTLLMTQCVYASEGPGTIYSKGSVLIEKDSKRILYEQNAHEPLPMASTTKIMTCIVAIESGKLDEIVTVSSRAARAPKVKLNLQTGEKQKLGDLLYSLMLESHNDTAIAVAEHVGGSVEGFCEMMTEKAKELGAEDTCFETPNGLDGPNHHATAYDMALIAAYALENPKFVEIITTPEKSIPTETVEGSKPHQLRNKNRFLSQYQGAEGVKTGFTNKAGHCFVGAVKKDGMELIGVSLGAGWNDKGKSRKYTDVIKLMNYGFDNYKKYQVIEDGENYGVVPVIEGKEEQIEVHPKEDIILPLSAEEKASVEIKKTLPNEIEAPIVENQVIGKLEVVCGNTIIEKTELLANRSIAKATLMDKIKKFFNIEDK</sequence>
<dbReference type="Gene3D" id="3.40.710.10">
    <property type="entry name" value="DD-peptidase/beta-lactamase superfamily"/>
    <property type="match status" value="1"/>
</dbReference>
<keyword evidence="19" id="KW-1185">Reference proteome</keyword>
<feature type="chain" id="PRO_5041277546" description="serine-type D-Ala-D-Ala carboxypeptidase" evidence="16">
    <location>
        <begin position="22"/>
        <end position="381"/>
    </location>
</feature>
<evidence type="ECO:0000256" key="10">
    <source>
        <dbReference type="ARBA" id="ARBA00022984"/>
    </source>
</evidence>
<evidence type="ECO:0000259" key="17">
    <source>
        <dbReference type="SMART" id="SM00936"/>
    </source>
</evidence>
<keyword evidence="11" id="KW-0961">Cell wall biogenesis/degradation</keyword>
<evidence type="ECO:0000256" key="4">
    <source>
        <dbReference type="ARBA" id="ARBA00012448"/>
    </source>
</evidence>
<keyword evidence="10" id="KW-0573">Peptidoglycan synthesis</keyword>
<name>A0AA42DPU7_9FIRM</name>
<evidence type="ECO:0000256" key="1">
    <source>
        <dbReference type="ARBA" id="ARBA00003217"/>
    </source>
</evidence>
<dbReference type="InterPro" id="IPR012338">
    <property type="entry name" value="Beta-lactam/transpept-like"/>
</dbReference>
<feature type="active site" description="Proton acceptor" evidence="13">
    <location>
        <position position="60"/>
    </location>
</feature>
<dbReference type="GO" id="GO:0008360">
    <property type="term" value="P:regulation of cell shape"/>
    <property type="evidence" value="ECO:0007669"/>
    <property type="project" value="UniProtKB-KW"/>
</dbReference>
<organism evidence="18 19">
    <name type="scientific">Holtiella tumoricola</name>
    <dbReference type="NCBI Taxonomy" id="3018743"/>
    <lineage>
        <taxon>Bacteria</taxon>
        <taxon>Bacillati</taxon>
        <taxon>Bacillota</taxon>
        <taxon>Clostridia</taxon>
        <taxon>Lachnospirales</taxon>
        <taxon>Cellulosilyticaceae</taxon>
        <taxon>Holtiella</taxon>
    </lineage>
</organism>
<reference evidence="18" key="1">
    <citation type="journal article" date="2023" name="Int. J. Syst. Evol. Microbiol.">
        <title>&lt;i&gt;Holtiella tumoricola&lt;/i&gt; gen. nov. sp. nov., isolated from a human clinical sample.</title>
        <authorList>
            <person name="Allen-Vercoe E."/>
            <person name="Daigneault M.C."/>
            <person name="Vancuren S.J."/>
            <person name="Cochrane K."/>
            <person name="O'Neal L.L."/>
            <person name="Sankaranarayanan K."/>
            <person name="Lawson P.A."/>
        </authorList>
    </citation>
    <scope>NUCLEOTIDE SEQUENCE</scope>
    <source>
        <strain evidence="18">CC70A</strain>
    </source>
</reference>
<evidence type="ECO:0000256" key="16">
    <source>
        <dbReference type="SAM" id="SignalP"/>
    </source>
</evidence>
<keyword evidence="8" id="KW-0378">Hydrolase</keyword>
<evidence type="ECO:0000313" key="19">
    <source>
        <dbReference type="Proteomes" id="UP001169242"/>
    </source>
</evidence>
<dbReference type="SUPFAM" id="SSF56601">
    <property type="entry name" value="beta-lactamase/transpeptidase-like"/>
    <property type="match status" value="1"/>
</dbReference>
<comment type="similarity">
    <text evidence="3 15">Belongs to the peptidase S11 family.</text>
</comment>
<dbReference type="Pfam" id="PF07943">
    <property type="entry name" value="PBP5_C"/>
    <property type="match status" value="1"/>
</dbReference>
<dbReference type="PANTHER" id="PTHR21581">
    <property type="entry name" value="D-ALANYL-D-ALANINE CARBOXYPEPTIDASE"/>
    <property type="match status" value="1"/>
</dbReference>
<evidence type="ECO:0000256" key="8">
    <source>
        <dbReference type="ARBA" id="ARBA00022801"/>
    </source>
</evidence>
<feature type="binding site" evidence="14">
    <location>
        <position position="221"/>
    </location>
    <ligand>
        <name>substrate</name>
    </ligand>
</feature>
<keyword evidence="9" id="KW-0133">Cell shape</keyword>
<evidence type="ECO:0000256" key="14">
    <source>
        <dbReference type="PIRSR" id="PIRSR618044-2"/>
    </source>
</evidence>
<dbReference type="GO" id="GO:0009002">
    <property type="term" value="F:serine-type D-Ala-D-Ala carboxypeptidase activity"/>
    <property type="evidence" value="ECO:0007669"/>
    <property type="project" value="UniProtKB-EC"/>
</dbReference>
<evidence type="ECO:0000256" key="3">
    <source>
        <dbReference type="ARBA" id="ARBA00007164"/>
    </source>
</evidence>
<dbReference type="EC" id="3.4.16.4" evidence="4"/>
<evidence type="ECO:0000256" key="11">
    <source>
        <dbReference type="ARBA" id="ARBA00023316"/>
    </source>
</evidence>
<feature type="active site" description="Acyl-ester intermediate" evidence="13">
    <location>
        <position position="57"/>
    </location>
</feature>
<evidence type="ECO:0000313" key="18">
    <source>
        <dbReference type="EMBL" id="MDA3732493.1"/>
    </source>
</evidence>
<keyword evidence="5 18" id="KW-0121">Carboxypeptidase</keyword>
<protein>
    <recommendedName>
        <fullName evidence="4">serine-type D-Ala-D-Ala carboxypeptidase</fullName>
        <ecNumber evidence="4">3.4.16.4</ecNumber>
    </recommendedName>
</protein>
<comment type="caution">
    <text evidence="18">The sequence shown here is derived from an EMBL/GenBank/DDBJ whole genome shotgun (WGS) entry which is preliminary data.</text>
</comment>
<accession>A0AA42DPU7</accession>
<comment type="pathway">
    <text evidence="2">Cell wall biogenesis; peptidoglycan biosynthesis.</text>
</comment>
<evidence type="ECO:0000256" key="15">
    <source>
        <dbReference type="RuleBase" id="RU004016"/>
    </source>
</evidence>
<comment type="function">
    <text evidence="1">Removes C-terminal D-alanyl residues from sugar-peptide cell wall precursors.</text>
</comment>
<dbReference type="RefSeq" id="WP_271012610.1">
    <property type="nucleotide sequence ID" value="NZ_JAQIFT010000048.1"/>
</dbReference>
<dbReference type="PRINTS" id="PR00725">
    <property type="entry name" value="DADACBPTASE1"/>
</dbReference>